<accession>A0ABR2MWH3</accession>
<organism evidence="4 5">
    <name type="scientific">Platanthera guangdongensis</name>
    <dbReference type="NCBI Taxonomy" id="2320717"/>
    <lineage>
        <taxon>Eukaryota</taxon>
        <taxon>Viridiplantae</taxon>
        <taxon>Streptophyta</taxon>
        <taxon>Embryophyta</taxon>
        <taxon>Tracheophyta</taxon>
        <taxon>Spermatophyta</taxon>
        <taxon>Magnoliopsida</taxon>
        <taxon>Liliopsida</taxon>
        <taxon>Asparagales</taxon>
        <taxon>Orchidaceae</taxon>
        <taxon>Orchidoideae</taxon>
        <taxon>Orchideae</taxon>
        <taxon>Orchidinae</taxon>
        <taxon>Platanthera</taxon>
    </lineage>
</organism>
<dbReference type="Proteomes" id="UP001412067">
    <property type="component" value="Unassembled WGS sequence"/>
</dbReference>
<evidence type="ECO:0000256" key="2">
    <source>
        <dbReference type="SAM" id="Phobius"/>
    </source>
</evidence>
<feature type="compositionally biased region" description="Polar residues" evidence="1">
    <location>
        <begin position="246"/>
        <end position="265"/>
    </location>
</feature>
<keyword evidence="2" id="KW-0472">Membrane</keyword>
<proteinExistence type="predicted"/>
<evidence type="ECO:0000313" key="5">
    <source>
        <dbReference type="Proteomes" id="UP001412067"/>
    </source>
</evidence>
<reference evidence="4 5" key="1">
    <citation type="journal article" date="2022" name="Nat. Plants">
        <title>Genomes of leafy and leafless Platanthera orchids illuminate the evolution of mycoheterotrophy.</title>
        <authorList>
            <person name="Li M.H."/>
            <person name="Liu K.W."/>
            <person name="Li Z."/>
            <person name="Lu H.C."/>
            <person name="Ye Q.L."/>
            <person name="Zhang D."/>
            <person name="Wang J.Y."/>
            <person name="Li Y.F."/>
            <person name="Zhong Z.M."/>
            <person name="Liu X."/>
            <person name="Yu X."/>
            <person name="Liu D.K."/>
            <person name="Tu X.D."/>
            <person name="Liu B."/>
            <person name="Hao Y."/>
            <person name="Liao X.Y."/>
            <person name="Jiang Y.T."/>
            <person name="Sun W.H."/>
            <person name="Chen J."/>
            <person name="Chen Y.Q."/>
            <person name="Ai Y."/>
            <person name="Zhai J.W."/>
            <person name="Wu S.S."/>
            <person name="Zhou Z."/>
            <person name="Hsiao Y.Y."/>
            <person name="Wu W.L."/>
            <person name="Chen Y.Y."/>
            <person name="Lin Y.F."/>
            <person name="Hsu J.L."/>
            <person name="Li C.Y."/>
            <person name="Wang Z.W."/>
            <person name="Zhao X."/>
            <person name="Zhong W.Y."/>
            <person name="Ma X.K."/>
            <person name="Ma L."/>
            <person name="Huang J."/>
            <person name="Chen G.Z."/>
            <person name="Huang M.Z."/>
            <person name="Huang L."/>
            <person name="Peng D.H."/>
            <person name="Luo Y.B."/>
            <person name="Zou S.Q."/>
            <person name="Chen S.P."/>
            <person name="Lan S."/>
            <person name="Tsai W.C."/>
            <person name="Van de Peer Y."/>
            <person name="Liu Z.J."/>
        </authorList>
    </citation>
    <scope>NUCLEOTIDE SEQUENCE [LARGE SCALE GENOMIC DNA]</scope>
    <source>
        <strain evidence="4">Lor288</strain>
    </source>
</reference>
<keyword evidence="2" id="KW-1133">Transmembrane helix</keyword>
<dbReference type="PANTHER" id="PTHR46666">
    <property type="entry name" value="60S RIBOSOMAL L18A-LIKE PROTEIN"/>
    <property type="match status" value="1"/>
</dbReference>
<feature type="signal peptide" evidence="3">
    <location>
        <begin position="1"/>
        <end position="19"/>
    </location>
</feature>
<keyword evidence="2" id="KW-0812">Transmembrane</keyword>
<comment type="caution">
    <text evidence="4">The sequence shown here is derived from an EMBL/GenBank/DDBJ whole genome shotgun (WGS) entry which is preliminary data.</text>
</comment>
<feature type="chain" id="PRO_5046655592" evidence="3">
    <location>
        <begin position="20"/>
        <end position="447"/>
    </location>
</feature>
<feature type="transmembrane region" description="Helical" evidence="2">
    <location>
        <begin position="355"/>
        <end position="376"/>
    </location>
</feature>
<feature type="region of interest" description="Disordered" evidence="1">
    <location>
        <begin position="234"/>
        <end position="265"/>
    </location>
</feature>
<evidence type="ECO:0000313" key="4">
    <source>
        <dbReference type="EMBL" id="KAK8968560.1"/>
    </source>
</evidence>
<feature type="transmembrane region" description="Helical" evidence="2">
    <location>
        <begin position="187"/>
        <end position="210"/>
    </location>
</feature>
<protein>
    <submittedName>
        <fullName evidence="4">Uncharacterized protein</fullName>
    </submittedName>
</protein>
<name>A0ABR2MWH3_9ASPA</name>
<keyword evidence="3" id="KW-0732">Signal</keyword>
<evidence type="ECO:0000256" key="3">
    <source>
        <dbReference type="SAM" id="SignalP"/>
    </source>
</evidence>
<dbReference type="EMBL" id="JBBWWR010000004">
    <property type="protein sequence ID" value="KAK8968560.1"/>
    <property type="molecule type" value="Genomic_DNA"/>
</dbReference>
<gene>
    <name evidence="4" type="ORF">KSP40_PGU000263</name>
</gene>
<keyword evidence="5" id="KW-1185">Reference proteome</keyword>
<sequence>MRRKWNSGLMRCLAGFCSGHQVGCRLWSQGVCVCSGCRRKGRLQEGITVGCEGSRRGNVRGKLALTFWTWRSRVRNDLGSTKGSCKGLGEELRDGKGLRERGVLDGSSRGGREKKRMKLTRYGDDLGVDGRFRRWTDVGGRNLGIAPEESLGFEPRRPTNYKSNNGKYLLVKDDEIGWGMYDKPLRCYGCGIGWFCFLTGILCPLVWYYATFLYFSNHYRKDPRERAGLAASAIAVSPPPPSSSSDDQQVLSTSGGANEQNPNVQTAELDSETTNLSIMEVVQDITQAAKGTVSDAQDVFMIVIDQHNQDKVHVNEITMEENFEFQGDPSVGNEKVIPSVQMQQEQLDIWLATPFYYGAHQFFLMMMLTPTVNLYVRRRALGERGKFISGENPFEVEVEPGPLFAISALVVFPRCKFNEDDGSRDLKYLGSEVDVEHLTVIAVPNLL</sequence>
<evidence type="ECO:0000256" key="1">
    <source>
        <dbReference type="SAM" id="MobiDB-lite"/>
    </source>
</evidence>
<dbReference type="PANTHER" id="PTHR46666:SF2">
    <property type="entry name" value="60S RIBOSOMAL L18A-LIKE PROTEIN"/>
    <property type="match status" value="1"/>
</dbReference>